<sequence>MDFTSSFRHSSNECITYSPGSTFLAFISGSPPRTLLIRASSTLQVIRSWDFDHDIHSIQWSKDGFYLIAASHSKDENGAVYILSLDPSKEAKDGSDDHQGWVAKIEPGSEGLAASTWGPTGGPPTVINFSQNFISMTLYSLPQGVVSTVQGPKKSQVFQCPKRPKYFALIASGNERDSLQIFASKDSKTQDRFDPDSEPSCEWELERAFPLLTNDVADASWSPDGRFFAVWESSLEYKLLIYTPLGHLRSTFYIDPNSASEPTTRAPHLDATSPSIGASNQRKKKEADEFVVAGGGLGIKHVSWHPSGDFLAIAGYDEKIRFLENQEWTEFASVDLSKRTLMPYAPNLSVKSHGRLIAWREPGNWMEDTGGGGIVPFEVASLPTSIAVIRVDDSKPNPKLGVKWMRWSPDGDLIASRDERMPFTIFIHSFALSKGSNPSAKPYLLSVLFFSAPVSSASWKSGHSGKLGVVCGSNAVYFWELLEKRQGGWEQRAEAVPIPNDDFAASNVAWSPDGQKLLLWDHESFCCAFEALDGEDHHFAEASDSPTIESDQARMRAEELSV</sequence>
<protein>
    <submittedName>
        <fullName evidence="1">WD40 repeat-like protein</fullName>
    </submittedName>
</protein>
<evidence type="ECO:0000313" key="1">
    <source>
        <dbReference type="EMBL" id="PWN50897.1"/>
    </source>
</evidence>
<dbReference type="EMBL" id="KZ819888">
    <property type="protein sequence ID" value="PWN50897.1"/>
    <property type="molecule type" value="Genomic_DNA"/>
</dbReference>
<name>A0ACD0NYK8_9BASI</name>
<keyword evidence="2" id="KW-1185">Reference proteome</keyword>
<dbReference type="Proteomes" id="UP000245626">
    <property type="component" value="Unassembled WGS sequence"/>
</dbReference>
<organism evidence="1 2">
    <name type="scientific">Violaceomyces palustris</name>
    <dbReference type="NCBI Taxonomy" id="1673888"/>
    <lineage>
        <taxon>Eukaryota</taxon>
        <taxon>Fungi</taxon>
        <taxon>Dikarya</taxon>
        <taxon>Basidiomycota</taxon>
        <taxon>Ustilaginomycotina</taxon>
        <taxon>Ustilaginomycetes</taxon>
        <taxon>Violaceomycetales</taxon>
        <taxon>Violaceomycetaceae</taxon>
        <taxon>Violaceomyces</taxon>
    </lineage>
</organism>
<reference evidence="1 2" key="1">
    <citation type="journal article" date="2018" name="Mol. Biol. Evol.">
        <title>Broad Genomic Sampling Reveals a Smut Pathogenic Ancestry of the Fungal Clade Ustilaginomycotina.</title>
        <authorList>
            <person name="Kijpornyongpan T."/>
            <person name="Mondo S.J."/>
            <person name="Barry K."/>
            <person name="Sandor L."/>
            <person name="Lee J."/>
            <person name="Lipzen A."/>
            <person name="Pangilinan J."/>
            <person name="LaButti K."/>
            <person name="Hainaut M."/>
            <person name="Henrissat B."/>
            <person name="Grigoriev I.V."/>
            <person name="Spatafora J.W."/>
            <person name="Aime M.C."/>
        </authorList>
    </citation>
    <scope>NUCLEOTIDE SEQUENCE [LARGE SCALE GENOMIC DNA]</scope>
    <source>
        <strain evidence="1 2">SA 807</strain>
    </source>
</reference>
<gene>
    <name evidence="1" type="ORF">IE53DRAFT_329420</name>
</gene>
<accession>A0ACD0NYK8</accession>
<proteinExistence type="predicted"/>
<evidence type="ECO:0000313" key="2">
    <source>
        <dbReference type="Proteomes" id="UP000245626"/>
    </source>
</evidence>